<reference evidence="1 2" key="1">
    <citation type="submission" date="2018-04" db="EMBL/GenBank/DDBJ databases">
        <title>Novel Campyloabacter and Helicobacter Species and Strains.</title>
        <authorList>
            <person name="Mannion A.J."/>
            <person name="Shen Z."/>
            <person name="Fox J.G."/>
        </authorList>
    </citation>
    <scope>NUCLEOTIDE SEQUENCE [LARGE SCALE GENOMIC DNA]</scope>
    <source>
        <strain evidence="1 2">MIT 17-337</strain>
    </source>
</reference>
<keyword evidence="2" id="KW-1185">Reference proteome</keyword>
<evidence type="ECO:0000313" key="2">
    <source>
        <dbReference type="Proteomes" id="UP000256379"/>
    </source>
</evidence>
<dbReference type="Proteomes" id="UP000256379">
    <property type="component" value="Unassembled WGS sequence"/>
</dbReference>
<sequence>MRGKKQLSIRAIDIELINKIPPEKYSHYKNLYHNMQINLKAIFNLDSEGYKEKISQTKWGYFIKQRTQNNLHSNNITIDEDIISLTDDNNTELMGQNISFIFKDEWLSQNIVFVAFLDDNNKEYAILESNFYHIYDPPLQDVTLKTFGLISAVARRFGAELFGISITKNTTNLSRIAWRSEKRGREEIKQLKYSQKIQKQMQKRGWTEEEILEALKRKVFRHRVSKGRLHDISILKAENLLLLIMKLKRFSMLVEKIINTKG</sequence>
<dbReference type="RefSeq" id="WP_115543873.1">
    <property type="nucleotide sequence ID" value="NZ_NXLQ01000057.1"/>
</dbReference>
<protein>
    <submittedName>
        <fullName evidence="1">Uncharacterized protein</fullName>
    </submittedName>
</protein>
<dbReference type="Gene3D" id="3.30.2310.30">
    <property type="match status" value="1"/>
</dbReference>
<accession>A0A3D8I8E8</accession>
<gene>
    <name evidence="1" type="ORF">CQA53_10240</name>
</gene>
<dbReference type="AlphaFoldDB" id="A0A3D8I8E8"/>
<dbReference type="EMBL" id="NXLQ01000057">
    <property type="protein sequence ID" value="RDU61377.1"/>
    <property type="molecule type" value="Genomic_DNA"/>
</dbReference>
<organism evidence="1 2">
    <name type="scientific">Helicobacter didelphidarum</name>
    <dbReference type="NCBI Taxonomy" id="2040648"/>
    <lineage>
        <taxon>Bacteria</taxon>
        <taxon>Pseudomonadati</taxon>
        <taxon>Campylobacterota</taxon>
        <taxon>Epsilonproteobacteria</taxon>
        <taxon>Campylobacterales</taxon>
        <taxon>Helicobacteraceae</taxon>
        <taxon>Helicobacter</taxon>
    </lineage>
</organism>
<name>A0A3D8I8E8_9HELI</name>
<evidence type="ECO:0000313" key="1">
    <source>
        <dbReference type="EMBL" id="RDU61377.1"/>
    </source>
</evidence>
<proteinExistence type="predicted"/>
<dbReference type="InterPro" id="IPR038234">
    <property type="entry name" value="Colicin_E5_C_sf"/>
</dbReference>
<comment type="caution">
    <text evidence="1">The sequence shown here is derived from an EMBL/GenBank/DDBJ whole genome shotgun (WGS) entry which is preliminary data.</text>
</comment>